<gene>
    <name evidence="4" type="ORF">FJ693_17940</name>
</gene>
<reference evidence="4 5" key="1">
    <citation type="submission" date="2019-07" db="EMBL/GenBank/DDBJ databases">
        <title>Georgenia wutianyii sp. nov. and Georgenia *** sp. nov. isolated from plateau pika (Ochotona curzoniae) in the Qinghai-Tibet plateau of China.</title>
        <authorList>
            <person name="Tian Z."/>
        </authorList>
    </citation>
    <scope>NUCLEOTIDE SEQUENCE [LARGE SCALE GENOMIC DNA]</scope>
    <source>
        <strain evidence="4 5">Z446</strain>
    </source>
</reference>
<dbReference type="Pfam" id="PF13508">
    <property type="entry name" value="Acetyltransf_7"/>
    <property type="match status" value="1"/>
</dbReference>
<keyword evidence="2" id="KW-0012">Acyltransferase</keyword>
<dbReference type="Gene3D" id="3.40.630.30">
    <property type="match status" value="1"/>
</dbReference>
<keyword evidence="5" id="KW-1185">Reference proteome</keyword>
<evidence type="ECO:0000259" key="3">
    <source>
        <dbReference type="PROSITE" id="PS51186"/>
    </source>
</evidence>
<dbReference type="GO" id="GO:0016747">
    <property type="term" value="F:acyltransferase activity, transferring groups other than amino-acyl groups"/>
    <property type="evidence" value="ECO:0007669"/>
    <property type="project" value="InterPro"/>
</dbReference>
<dbReference type="PANTHER" id="PTHR43877">
    <property type="entry name" value="AMINOALKYLPHOSPHONATE N-ACETYLTRANSFERASE-RELATED-RELATED"/>
    <property type="match status" value="1"/>
</dbReference>
<dbReference type="InterPro" id="IPR050832">
    <property type="entry name" value="Bact_Acetyltransf"/>
</dbReference>
<dbReference type="InterPro" id="IPR016181">
    <property type="entry name" value="Acyl_CoA_acyltransferase"/>
</dbReference>
<feature type="domain" description="N-acetyltransferase" evidence="3">
    <location>
        <begin position="7"/>
        <end position="162"/>
    </location>
</feature>
<evidence type="ECO:0000256" key="2">
    <source>
        <dbReference type="ARBA" id="ARBA00023315"/>
    </source>
</evidence>
<keyword evidence="1 4" id="KW-0808">Transferase</keyword>
<organism evidence="4 5">
    <name type="scientific">Georgenia yuyongxinii</name>
    <dbReference type="NCBI Taxonomy" id="2589797"/>
    <lineage>
        <taxon>Bacteria</taxon>
        <taxon>Bacillati</taxon>
        <taxon>Actinomycetota</taxon>
        <taxon>Actinomycetes</taxon>
        <taxon>Micrococcales</taxon>
        <taxon>Bogoriellaceae</taxon>
        <taxon>Georgenia</taxon>
    </lineage>
</organism>
<dbReference type="PROSITE" id="PS51186">
    <property type="entry name" value="GNAT"/>
    <property type="match status" value="1"/>
</dbReference>
<dbReference type="EMBL" id="VJXR01000086">
    <property type="protein sequence ID" value="TRW43358.1"/>
    <property type="molecule type" value="Genomic_DNA"/>
</dbReference>
<dbReference type="RefSeq" id="WP_143419820.1">
    <property type="nucleotide sequence ID" value="NZ_VJXR01000086.1"/>
</dbReference>
<evidence type="ECO:0000313" key="4">
    <source>
        <dbReference type="EMBL" id="TRW43358.1"/>
    </source>
</evidence>
<evidence type="ECO:0000313" key="5">
    <source>
        <dbReference type="Proteomes" id="UP000318693"/>
    </source>
</evidence>
<sequence length="162" mass="17953">MTDIPSARIRPATALDADAIARAHGHARRETYGDRIPEDVYVDREGRAAGEWEQVLADPGATTTWVAVRDQEVVGFASVEATGPREVRPLQLRLLYVLAAEQGRRTGTHLMELAVGDAPCFLWVAETNTRAQEFYRLHGFVVDGARQTEPGMGDIPEIRMVR</sequence>
<proteinExistence type="predicted"/>
<dbReference type="SUPFAM" id="SSF55729">
    <property type="entry name" value="Acyl-CoA N-acyltransferases (Nat)"/>
    <property type="match status" value="1"/>
</dbReference>
<dbReference type="AlphaFoldDB" id="A0A552WKS7"/>
<name>A0A552WKS7_9MICO</name>
<dbReference type="InterPro" id="IPR000182">
    <property type="entry name" value="GNAT_dom"/>
</dbReference>
<accession>A0A552WKS7</accession>
<evidence type="ECO:0000256" key="1">
    <source>
        <dbReference type="ARBA" id="ARBA00022679"/>
    </source>
</evidence>
<protein>
    <submittedName>
        <fullName evidence="4">GNAT family N-acetyltransferase</fullName>
    </submittedName>
</protein>
<comment type="caution">
    <text evidence="4">The sequence shown here is derived from an EMBL/GenBank/DDBJ whole genome shotgun (WGS) entry which is preliminary data.</text>
</comment>
<dbReference type="Proteomes" id="UP000318693">
    <property type="component" value="Unassembled WGS sequence"/>
</dbReference>
<dbReference type="CDD" id="cd04301">
    <property type="entry name" value="NAT_SF"/>
    <property type="match status" value="1"/>
</dbReference>